<proteinExistence type="predicted"/>
<keyword evidence="6 11" id="KW-0812">Transmembrane</keyword>
<evidence type="ECO:0000259" key="13">
    <source>
        <dbReference type="PROSITE" id="PS50885"/>
    </source>
</evidence>
<dbReference type="InterPro" id="IPR005467">
    <property type="entry name" value="His_kinase_dom"/>
</dbReference>
<evidence type="ECO:0000256" key="11">
    <source>
        <dbReference type="SAM" id="Phobius"/>
    </source>
</evidence>
<dbReference type="SUPFAM" id="SSF55874">
    <property type="entry name" value="ATPase domain of HSP90 chaperone/DNA topoisomerase II/histidine kinase"/>
    <property type="match status" value="1"/>
</dbReference>
<evidence type="ECO:0000256" key="1">
    <source>
        <dbReference type="ARBA" id="ARBA00000085"/>
    </source>
</evidence>
<keyword evidence="5 14" id="KW-0808">Transferase</keyword>
<accession>A0ABT9S5M0</accession>
<evidence type="ECO:0000256" key="6">
    <source>
        <dbReference type="ARBA" id="ARBA00022692"/>
    </source>
</evidence>
<dbReference type="Pfam" id="PF00512">
    <property type="entry name" value="HisKA"/>
    <property type="match status" value="1"/>
</dbReference>
<dbReference type="CDD" id="cd00075">
    <property type="entry name" value="HATPase"/>
    <property type="match status" value="1"/>
</dbReference>
<dbReference type="InterPro" id="IPR050428">
    <property type="entry name" value="TCS_sensor_his_kinase"/>
</dbReference>
<dbReference type="RefSeq" id="WP_307689482.1">
    <property type="nucleotide sequence ID" value="NZ_JAUSRO010000005.1"/>
</dbReference>
<feature type="domain" description="HAMP" evidence="13">
    <location>
        <begin position="185"/>
        <end position="237"/>
    </location>
</feature>
<keyword evidence="10 11" id="KW-0472">Membrane</keyword>
<evidence type="ECO:0000256" key="2">
    <source>
        <dbReference type="ARBA" id="ARBA00004370"/>
    </source>
</evidence>
<dbReference type="SMART" id="SM00387">
    <property type="entry name" value="HATPase_c"/>
    <property type="match status" value="1"/>
</dbReference>
<feature type="transmembrane region" description="Helical" evidence="11">
    <location>
        <begin position="161"/>
        <end position="181"/>
    </location>
</feature>
<dbReference type="Proteomes" id="UP001226867">
    <property type="component" value="Unassembled WGS sequence"/>
</dbReference>
<keyword evidence="8 11" id="KW-1133">Transmembrane helix</keyword>
<feature type="domain" description="Histidine kinase" evidence="12">
    <location>
        <begin position="245"/>
        <end position="455"/>
    </location>
</feature>
<dbReference type="GO" id="GO:0004673">
    <property type="term" value="F:protein histidine kinase activity"/>
    <property type="evidence" value="ECO:0007669"/>
    <property type="project" value="UniProtKB-EC"/>
</dbReference>
<dbReference type="Pfam" id="PF02518">
    <property type="entry name" value="HATPase_c"/>
    <property type="match status" value="1"/>
</dbReference>
<dbReference type="PANTHER" id="PTHR45436">
    <property type="entry name" value="SENSOR HISTIDINE KINASE YKOH"/>
    <property type="match status" value="1"/>
</dbReference>
<organism evidence="14 15">
    <name type="scientific">Variovorax ginsengisoli</name>
    <dbReference type="NCBI Taxonomy" id="363844"/>
    <lineage>
        <taxon>Bacteria</taxon>
        <taxon>Pseudomonadati</taxon>
        <taxon>Pseudomonadota</taxon>
        <taxon>Betaproteobacteria</taxon>
        <taxon>Burkholderiales</taxon>
        <taxon>Comamonadaceae</taxon>
        <taxon>Variovorax</taxon>
    </lineage>
</organism>
<evidence type="ECO:0000256" key="7">
    <source>
        <dbReference type="ARBA" id="ARBA00022777"/>
    </source>
</evidence>
<reference evidence="14 15" key="1">
    <citation type="submission" date="2023-07" db="EMBL/GenBank/DDBJ databases">
        <title>Sorghum-associated microbial communities from plants grown in Nebraska, USA.</title>
        <authorList>
            <person name="Schachtman D."/>
        </authorList>
    </citation>
    <scope>NUCLEOTIDE SEQUENCE [LARGE SCALE GENOMIC DNA]</scope>
    <source>
        <strain evidence="14 15">DS1607</strain>
    </source>
</reference>
<evidence type="ECO:0000313" key="15">
    <source>
        <dbReference type="Proteomes" id="UP001226867"/>
    </source>
</evidence>
<keyword evidence="15" id="KW-1185">Reference proteome</keyword>
<dbReference type="InterPro" id="IPR013727">
    <property type="entry name" value="2CSK_N"/>
</dbReference>
<sequence length="469" mass="50305">MKLRGEAATRSLTHRVLRGVLWPLALTWLVGTAIAVGVANHLTEQAFDHALLDDAYAVSANVQASERGIELTLSPREVEAVLFDQIESVYFAVLRSDGSLLAGETALQVPAPSEGQRFRFSDIRYQGQSLRAVALAHEAPNGYRVLIAQTTRARTALIEEVLFYALTPQLLLLALLAAWLWRRIGSDLRPLGELQQALDRRDAHDLAPVHVARTSLELQRLGDAVNALFDRLGHSVRAQREFAGNVAHELRTPLAGIRALAEYGLANRDPAVWREQLARVVASQARASHLVDQLLGLALADEGHTGLQREPVRLDELAEQAVLRHLARADAQGVDLGARGLEQAVTVQANTALIEGILDNLIDNALRYGGRTVTIELAGHTLAVVDDGPGIPEAGRRDLMQRWAQGADGQKLGQGAGLGLSIVSRYAQLLGAELLLTSASETGGLRAQVALPASPAPTSAPAASQPIVG</sequence>
<comment type="subcellular location">
    <subcellularLocation>
        <location evidence="2">Membrane</location>
    </subcellularLocation>
</comment>
<protein>
    <recommendedName>
        <fullName evidence="3">histidine kinase</fullName>
        <ecNumber evidence="3">2.7.13.3</ecNumber>
    </recommendedName>
</protein>
<dbReference type="PROSITE" id="PS50885">
    <property type="entry name" value="HAMP"/>
    <property type="match status" value="1"/>
</dbReference>
<evidence type="ECO:0000256" key="8">
    <source>
        <dbReference type="ARBA" id="ARBA00022989"/>
    </source>
</evidence>
<gene>
    <name evidence="14" type="ORF">J2W36_001917</name>
</gene>
<dbReference type="SMART" id="SM00388">
    <property type="entry name" value="HisKA"/>
    <property type="match status" value="1"/>
</dbReference>
<dbReference type="PANTHER" id="PTHR45436:SF1">
    <property type="entry name" value="SENSOR PROTEIN QSEC"/>
    <property type="match status" value="1"/>
</dbReference>
<dbReference type="InterPro" id="IPR036097">
    <property type="entry name" value="HisK_dim/P_sf"/>
</dbReference>
<comment type="caution">
    <text evidence="14">The sequence shown here is derived from an EMBL/GenBank/DDBJ whole genome shotgun (WGS) entry which is preliminary data.</text>
</comment>
<evidence type="ECO:0000256" key="10">
    <source>
        <dbReference type="ARBA" id="ARBA00023136"/>
    </source>
</evidence>
<dbReference type="Gene3D" id="3.30.565.10">
    <property type="entry name" value="Histidine kinase-like ATPase, C-terminal domain"/>
    <property type="match status" value="1"/>
</dbReference>
<dbReference type="CDD" id="cd00082">
    <property type="entry name" value="HisKA"/>
    <property type="match status" value="1"/>
</dbReference>
<dbReference type="EMBL" id="JAUSRO010000005">
    <property type="protein sequence ID" value="MDP9899666.1"/>
    <property type="molecule type" value="Genomic_DNA"/>
</dbReference>
<dbReference type="Gene3D" id="1.10.287.130">
    <property type="match status" value="1"/>
</dbReference>
<evidence type="ECO:0000256" key="4">
    <source>
        <dbReference type="ARBA" id="ARBA00022553"/>
    </source>
</evidence>
<evidence type="ECO:0000256" key="9">
    <source>
        <dbReference type="ARBA" id="ARBA00023012"/>
    </source>
</evidence>
<keyword evidence="4" id="KW-0597">Phosphoprotein</keyword>
<name>A0ABT9S5M0_9BURK</name>
<dbReference type="EC" id="2.7.13.3" evidence="3"/>
<evidence type="ECO:0000256" key="5">
    <source>
        <dbReference type="ARBA" id="ARBA00022679"/>
    </source>
</evidence>
<dbReference type="Pfam" id="PF08521">
    <property type="entry name" value="2CSK_N"/>
    <property type="match status" value="1"/>
</dbReference>
<evidence type="ECO:0000313" key="14">
    <source>
        <dbReference type="EMBL" id="MDP9899666.1"/>
    </source>
</evidence>
<dbReference type="InterPro" id="IPR003661">
    <property type="entry name" value="HisK_dim/P_dom"/>
</dbReference>
<comment type="catalytic activity">
    <reaction evidence="1">
        <text>ATP + protein L-histidine = ADP + protein N-phospho-L-histidine.</text>
        <dbReference type="EC" id="2.7.13.3"/>
    </reaction>
</comment>
<dbReference type="PROSITE" id="PS50109">
    <property type="entry name" value="HIS_KIN"/>
    <property type="match status" value="1"/>
</dbReference>
<dbReference type="InterPro" id="IPR036890">
    <property type="entry name" value="HATPase_C_sf"/>
</dbReference>
<dbReference type="InterPro" id="IPR004358">
    <property type="entry name" value="Sig_transdc_His_kin-like_C"/>
</dbReference>
<feature type="transmembrane region" description="Helical" evidence="11">
    <location>
        <begin position="20"/>
        <end position="39"/>
    </location>
</feature>
<keyword evidence="9" id="KW-0902">Two-component regulatory system</keyword>
<evidence type="ECO:0000259" key="12">
    <source>
        <dbReference type="PROSITE" id="PS50109"/>
    </source>
</evidence>
<dbReference type="InterPro" id="IPR003660">
    <property type="entry name" value="HAMP_dom"/>
</dbReference>
<dbReference type="InterPro" id="IPR003594">
    <property type="entry name" value="HATPase_dom"/>
</dbReference>
<evidence type="ECO:0000256" key="3">
    <source>
        <dbReference type="ARBA" id="ARBA00012438"/>
    </source>
</evidence>
<dbReference type="PRINTS" id="PR00344">
    <property type="entry name" value="BCTRLSENSOR"/>
</dbReference>
<keyword evidence="7 14" id="KW-0418">Kinase</keyword>
<dbReference type="SUPFAM" id="SSF47384">
    <property type="entry name" value="Homodimeric domain of signal transducing histidine kinase"/>
    <property type="match status" value="1"/>
</dbReference>